<evidence type="ECO:0000313" key="1">
    <source>
        <dbReference type="EMBL" id="MEO1769712.1"/>
    </source>
</evidence>
<reference evidence="1 2" key="2">
    <citation type="submission" date="2024-02" db="EMBL/GenBank/DDBJ databases">
        <title>The Genome Sequence of Enterococcus sp. DIV0159.</title>
        <authorList>
            <person name="Earl A."/>
            <person name="Manson A."/>
            <person name="Gilmore M."/>
            <person name="Sanders J."/>
            <person name="Shea T."/>
            <person name="Howe W."/>
            <person name="Livny J."/>
            <person name="Cuomo C."/>
            <person name="Neafsey D."/>
            <person name="Birren B."/>
        </authorList>
    </citation>
    <scope>NUCLEOTIDE SEQUENCE [LARGE SCALE GENOMIC DNA]</scope>
    <source>
        <strain evidence="1 2">665A</strain>
    </source>
</reference>
<sequence>MKPWTIPQLKKHLKTMDEKQLQQLVVDLYKQSKEVKEIINVAYREEDYEKGIAEEYKEKIYRIFFPKSMSAGFSLPEAKVLLKKGLGICRQPENRIDLQLFFVECGVEFTNMYGDISETFYSAIISVYDKAVTGINKNQKSQAHPGFIKRCMAIYSDSEWMAWGFGEAMVAISFELDGFSDE</sequence>
<dbReference type="Proteomes" id="UP000664357">
    <property type="component" value="Unassembled WGS sequence"/>
</dbReference>
<gene>
    <name evidence="1" type="ORF">JZO67_001663</name>
</gene>
<dbReference type="EMBL" id="JAFREL020000001">
    <property type="protein sequence ID" value="MEO1769712.1"/>
    <property type="molecule type" value="Genomic_DNA"/>
</dbReference>
<dbReference type="Pfam" id="PF19652">
    <property type="entry name" value="DUF6155"/>
    <property type="match status" value="1"/>
</dbReference>
<proteinExistence type="predicted"/>
<comment type="caution">
    <text evidence="1">The sequence shown here is derived from an EMBL/GenBank/DDBJ whole genome shotgun (WGS) entry which is preliminary data.</text>
</comment>
<dbReference type="RefSeq" id="WP_207703795.1">
    <property type="nucleotide sequence ID" value="NZ_JAFREL020000001.1"/>
</dbReference>
<dbReference type="InterPro" id="IPR046153">
    <property type="entry name" value="DUF6155"/>
</dbReference>
<reference evidence="1 2" key="1">
    <citation type="submission" date="2021-03" db="EMBL/GenBank/DDBJ databases">
        <authorList>
            <person name="Gilmore M.S."/>
            <person name="Schwartzman J."/>
            <person name="Van Tyne D."/>
            <person name="Martin M."/>
            <person name="Earl A.M."/>
            <person name="Manson A.L."/>
            <person name="Straub T."/>
            <person name="Salamzade R."/>
            <person name="Saavedra J."/>
            <person name="Lebreton F."/>
            <person name="Prichula J."/>
            <person name="Schaufler K."/>
            <person name="Gaca A."/>
            <person name="Sgardioli B."/>
            <person name="Wagenaar J."/>
            <person name="Strong T."/>
        </authorList>
    </citation>
    <scope>NUCLEOTIDE SEQUENCE [LARGE SCALE GENOMIC DNA]</scope>
    <source>
        <strain evidence="1 2">665A</strain>
    </source>
</reference>
<organism evidence="1 2">
    <name type="scientific">Candidatus Enterococcus ferrettii</name>
    <dbReference type="NCBI Taxonomy" id="2815324"/>
    <lineage>
        <taxon>Bacteria</taxon>
        <taxon>Bacillati</taxon>
        <taxon>Bacillota</taxon>
        <taxon>Bacilli</taxon>
        <taxon>Lactobacillales</taxon>
        <taxon>Enterococcaceae</taxon>
        <taxon>Enterococcus</taxon>
    </lineage>
</organism>
<evidence type="ECO:0000313" key="2">
    <source>
        <dbReference type="Proteomes" id="UP000664357"/>
    </source>
</evidence>
<accession>A0ABV0EM54</accession>
<protein>
    <submittedName>
        <fullName evidence="1">Uncharacterized protein</fullName>
    </submittedName>
</protein>
<name>A0ABV0EM54_9ENTE</name>
<keyword evidence="2" id="KW-1185">Reference proteome</keyword>